<feature type="transmembrane region" description="Helical" evidence="1">
    <location>
        <begin position="58"/>
        <end position="78"/>
    </location>
</feature>
<name>X0PIV7_9LACO</name>
<sequence length="224" mass="26201">MSTLNKWLIRTCFIVWMALLYLYLKTPPFNFLVLNTFLAYIPIELSFHISIGKPKNALLFWLITLTWLLFYPNTPYLLTDLFHLSLLEPYGTNGLLRLDNIMWLKFSLLLISTLFSTLLGLWGLERVAKAISERLRIHHTIFKHILIIGLSFVTSIGIFIGRFLRIHTIYLILTPELFIRPLLNMWSKNALIFIGLLTIIQLVFFYTLKLIINSQPVSKKTIEK</sequence>
<dbReference type="eggNOG" id="COG4330">
    <property type="taxonomic scope" value="Bacteria"/>
</dbReference>
<feature type="transmembrane region" description="Helical" evidence="1">
    <location>
        <begin position="102"/>
        <end position="124"/>
    </location>
</feature>
<dbReference type="Proteomes" id="UP000019488">
    <property type="component" value="Unassembled WGS sequence"/>
</dbReference>
<protein>
    <submittedName>
        <fullName evidence="2">Membrane protein</fullName>
    </submittedName>
</protein>
<dbReference type="STRING" id="1423743.FD41_GL000307"/>
<reference evidence="2" key="1">
    <citation type="journal article" date="2014" name="Genome Announc.">
        <title>Draft Genome Sequences of Two Lactobacillus Strains, L. farraginis JCM 14108T and L. composti JCM 14202T, Isolated from Compost of Distilled Shochu Residue.</title>
        <authorList>
            <person name="Yuki M."/>
            <person name="Oshima K."/>
            <person name="Suda W."/>
            <person name="Kitahara M."/>
            <person name="Kitamura K."/>
            <person name="Iida T."/>
            <person name="Hattori M."/>
            <person name="Ohkuma M."/>
        </authorList>
    </citation>
    <scope>NUCLEOTIDE SEQUENCE [LARGE SCALE GENOMIC DNA]</scope>
    <source>
        <strain evidence="2">JCM 14108</strain>
    </source>
</reference>
<organism evidence="2 3">
    <name type="scientific">Lentilactobacillus farraginis DSM 18382 = JCM 14108</name>
    <dbReference type="NCBI Taxonomy" id="1423743"/>
    <lineage>
        <taxon>Bacteria</taxon>
        <taxon>Bacillati</taxon>
        <taxon>Bacillota</taxon>
        <taxon>Bacilli</taxon>
        <taxon>Lactobacillales</taxon>
        <taxon>Lactobacillaceae</taxon>
        <taxon>Lentilactobacillus</taxon>
    </lineage>
</organism>
<evidence type="ECO:0000313" key="3">
    <source>
        <dbReference type="Proteomes" id="UP000019488"/>
    </source>
</evidence>
<dbReference type="OrthoDB" id="4540541at2"/>
<proteinExistence type="predicted"/>
<evidence type="ECO:0000313" key="2">
    <source>
        <dbReference type="EMBL" id="GAF37102.1"/>
    </source>
</evidence>
<dbReference type="EMBL" id="BAKI01000024">
    <property type="protein sequence ID" value="GAF37102.1"/>
    <property type="molecule type" value="Genomic_DNA"/>
</dbReference>
<keyword evidence="1" id="KW-0812">Transmembrane</keyword>
<accession>X0PIV7</accession>
<feature type="transmembrane region" description="Helical" evidence="1">
    <location>
        <begin position="190"/>
        <end position="212"/>
    </location>
</feature>
<gene>
    <name evidence="2" type="ORF">JCM14108_2110</name>
</gene>
<comment type="caution">
    <text evidence="2">The sequence shown here is derived from an EMBL/GenBank/DDBJ whole genome shotgun (WGS) entry which is preliminary data.</text>
</comment>
<keyword evidence="1" id="KW-1133">Transmembrane helix</keyword>
<evidence type="ECO:0000256" key="1">
    <source>
        <dbReference type="SAM" id="Phobius"/>
    </source>
</evidence>
<feature type="transmembrane region" description="Helical" evidence="1">
    <location>
        <begin position="7"/>
        <end position="24"/>
    </location>
</feature>
<feature type="transmembrane region" description="Helical" evidence="1">
    <location>
        <begin position="145"/>
        <end position="170"/>
    </location>
</feature>
<dbReference type="AlphaFoldDB" id="X0PIV7"/>
<dbReference type="InterPro" id="IPR009793">
    <property type="entry name" value="DUF1361"/>
</dbReference>
<keyword evidence="1" id="KW-0472">Membrane</keyword>
<dbReference type="RefSeq" id="WP_035180214.1">
    <property type="nucleotide sequence ID" value="NZ_AZFY01000092.1"/>
</dbReference>
<dbReference type="Pfam" id="PF07099">
    <property type="entry name" value="DUF1361"/>
    <property type="match status" value="1"/>
</dbReference>
<feature type="transmembrane region" description="Helical" evidence="1">
    <location>
        <begin position="30"/>
        <end position="51"/>
    </location>
</feature>